<dbReference type="EMBL" id="CABFOC020000045">
    <property type="protein sequence ID" value="CAH0053165.1"/>
    <property type="molecule type" value="Genomic_DNA"/>
</dbReference>
<reference evidence="2" key="1">
    <citation type="submission" date="2019-06" db="EMBL/GenBank/DDBJ databases">
        <authorList>
            <person name="Broberg M."/>
        </authorList>
    </citation>
    <scope>NUCLEOTIDE SEQUENCE [LARGE SCALE GENOMIC DNA]</scope>
</reference>
<accession>A0A9N9ZDA2</accession>
<organism evidence="1 2">
    <name type="scientific">Clonostachys solani</name>
    <dbReference type="NCBI Taxonomy" id="160281"/>
    <lineage>
        <taxon>Eukaryota</taxon>
        <taxon>Fungi</taxon>
        <taxon>Dikarya</taxon>
        <taxon>Ascomycota</taxon>
        <taxon>Pezizomycotina</taxon>
        <taxon>Sordariomycetes</taxon>
        <taxon>Hypocreomycetidae</taxon>
        <taxon>Hypocreales</taxon>
        <taxon>Bionectriaceae</taxon>
        <taxon>Clonostachys</taxon>
    </lineage>
</organism>
<protein>
    <submittedName>
        <fullName evidence="1">Uncharacterized protein</fullName>
    </submittedName>
</protein>
<proteinExistence type="predicted"/>
<name>A0A9N9ZDA2_9HYPO</name>
<evidence type="ECO:0000313" key="2">
    <source>
        <dbReference type="Proteomes" id="UP000775872"/>
    </source>
</evidence>
<reference evidence="1 2" key="2">
    <citation type="submission" date="2021-10" db="EMBL/GenBank/DDBJ databases">
        <authorList>
            <person name="Piombo E."/>
        </authorList>
    </citation>
    <scope>NUCLEOTIDE SEQUENCE [LARGE SCALE GENOMIC DNA]</scope>
</reference>
<evidence type="ECO:0000313" key="1">
    <source>
        <dbReference type="EMBL" id="CAH0053165.1"/>
    </source>
</evidence>
<gene>
    <name evidence="1" type="ORF">CSOL1703_00005036</name>
</gene>
<comment type="caution">
    <text evidence="1">The sequence shown here is derived from an EMBL/GenBank/DDBJ whole genome shotgun (WGS) entry which is preliminary data.</text>
</comment>
<dbReference type="Proteomes" id="UP000775872">
    <property type="component" value="Unassembled WGS sequence"/>
</dbReference>
<keyword evidence="2" id="KW-1185">Reference proteome</keyword>
<sequence length="61" mass="6514">MPRDKATWNWKGASNCVTPVGRGRAGWGLLSIVTTIDHCSAASTPVICDPRPANLGHPRLC</sequence>
<dbReference type="AlphaFoldDB" id="A0A9N9ZDA2"/>